<gene>
    <name evidence="8" type="ORF">UFOPK2683_00175</name>
</gene>
<sequence length="326" mass="34278">MGDMTSVIDAPSPSPLGEPAVDLRGNSRRRWRETRVKVVLLFSVGITLAISVAIIASLLGQSIDFINSIPLNNLWNFDQWAPRIGDFDIATLFVGSLLVTAIAMIIATPLGLGAAIYLSEYASPRVRRIVKPFLEVMAGIPSIVLGFFAIAWIGPEIVQKLFSDASAFSLAAAGIGVGLLVTPLVASVSEDALRAVPLSLREASYGLGARKLTTVTRIIFPAAISGLVAAMILGISRAIGETMIVTLAAGAYGEANFTTNPLDVGMTVTSGIATLASGTDQVAGGAGTAASSAYNSLFFLGLLLFIVTFLLNVVGESFVRRIRERY</sequence>
<evidence type="ECO:0000256" key="5">
    <source>
        <dbReference type="SAM" id="MobiDB-lite"/>
    </source>
</evidence>
<comment type="subcellular location">
    <subcellularLocation>
        <location evidence="1">Membrane</location>
        <topology evidence="1">Multi-pass membrane protein</topology>
    </subcellularLocation>
</comment>
<feature type="transmembrane region" description="Helical" evidence="6">
    <location>
        <begin position="38"/>
        <end position="59"/>
    </location>
</feature>
<protein>
    <submittedName>
        <fullName evidence="8">Unannotated protein</fullName>
    </submittedName>
</protein>
<feature type="transmembrane region" description="Helical" evidence="6">
    <location>
        <begin position="165"/>
        <end position="186"/>
    </location>
</feature>
<dbReference type="InterPro" id="IPR035906">
    <property type="entry name" value="MetI-like_sf"/>
</dbReference>
<evidence type="ECO:0000259" key="7">
    <source>
        <dbReference type="PROSITE" id="PS50928"/>
    </source>
</evidence>
<keyword evidence="4 6" id="KW-0472">Membrane</keyword>
<feature type="domain" description="ABC transmembrane type-1" evidence="7">
    <location>
        <begin position="93"/>
        <end position="315"/>
    </location>
</feature>
<dbReference type="GO" id="GO:0005315">
    <property type="term" value="F:phosphate transmembrane transporter activity"/>
    <property type="evidence" value="ECO:0007669"/>
    <property type="project" value="InterPro"/>
</dbReference>
<dbReference type="CDD" id="cd06261">
    <property type="entry name" value="TM_PBP2"/>
    <property type="match status" value="1"/>
</dbReference>
<organism evidence="8">
    <name type="scientific">freshwater metagenome</name>
    <dbReference type="NCBI Taxonomy" id="449393"/>
    <lineage>
        <taxon>unclassified sequences</taxon>
        <taxon>metagenomes</taxon>
        <taxon>ecological metagenomes</taxon>
    </lineage>
</organism>
<dbReference type="AlphaFoldDB" id="A0A6J6QQY8"/>
<dbReference type="GO" id="GO:0006817">
    <property type="term" value="P:phosphate ion transport"/>
    <property type="evidence" value="ECO:0007669"/>
    <property type="project" value="InterPro"/>
</dbReference>
<feature type="transmembrane region" description="Helical" evidence="6">
    <location>
        <begin position="218"/>
        <end position="239"/>
    </location>
</feature>
<dbReference type="NCBIfam" id="TIGR02138">
    <property type="entry name" value="phosphate_pstC"/>
    <property type="match status" value="1"/>
</dbReference>
<evidence type="ECO:0000256" key="3">
    <source>
        <dbReference type="ARBA" id="ARBA00022989"/>
    </source>
</evidence>
<feature type="transmembrane region" description="Helical" evidence="6">
    <location>
        <begin position="89"/>
        <end position="112"/>
    </location>
</feature>
<feature type="transmembrane region" description="Helical" evidence="6">
    <location>
        <begin position="133"/>
        <end position="153"/>
    </location>
</feature>
<accession>A0A6J6QQY8</accession>
<evidence type="ECO:0000256" key="4">
    <source>
        <dbReference type="ARBA" id="ARBA00023136"/>
    </source>
</evidence>
<feature type="region of interest" description="Disordered" evidence="5">
    <location>
        <begin position="1"/>
        <end position="21"/>
    </location>
</feature>
<dbReference type="PROSITE" id="PS50928">
    <property type="entry name" value="ABC_TM1"/>
    <property type="match status" value="1"/>
</dbReference>
<feature type="transmembrane region" description="Helical" evidence="6">
    <location>
        <begin position="297"/>
        <end position="319"/>
    </location>
</feature>
<dbReference type="SUPFAM" id="SSF161098">
    <property type="entry name" value="MetI-like"/>
    <property type="match status" value="1"/>
</dbReference>
<dbReference type="GO" id="GO:0016020">
    <property type="term" value="C:membrane"/>
    <property type="evidence" value="ECO:0007669"/>
    <property type="project" value="UniProtKB-SubCell"/>
</dbReference>
<proteinExistence type="predicted"/>
<name>A0A6J6QQY8_9ZZZZ</name>
<evidence type="ECO:0000256" key="6">
    <source>
        <dbReference type="SAM" id="Phobius"/>
    </source>
</evidence>
<dbReference type="Gene3D" id="1.10.3720.10">
    <property type="entry name" value="MetI-like"/>
    <property type="match status" value="1"/>
</dbReference>
<reference evidence="8" key="1">
    <citation type="submission" date="2020-05" db="EMBL/GenBank/DDBJ databases">
        <authorList>
            <person name="Chiriac C."/>
            <person name="Salcher M."/>
            <person name="Ghai R."/>
            <person name="Kavagutti S V."/>
        </authorList>
    </citation>
    <scope>NUCLEOTIDE SEQUENCE</scope>
</reference>
<evidence type="ECO:0000313" key="8">
    <source>
        <dbReference type="EMBL" id="CAB4714180.1"/>
    </source>
</evidence>
<dbReference type="PANTHER" id="PTHR42727">
    <property type="entry name" value="PHOSPHATE TRANSPORT SYSTEM PERMEASE PROTEIN"/>
    <property type="match status" value="1"/>
</dbReference>
<dbReference type="InterPro" id="IPR000515">
    <property type="entry name" value="MetI-like"/>
</dbReference>
<evidence type="ECO:0000256" key="2">
    <source>
        <dbReference type="ARBA" id="ARBA00022692"/>
    </source>
</evidence>
<dbReference type="Pfam" id="PF00528">
    <property type="entry name" value="BPD_transp_1"/>
    <property type="match status" value="1"/>
</dbReference>
<evidence type="ECO:0000256" key="1">
    <source>
        <dbReference type="ARBA" id="ARBA00004141"/>
    </source>
</evidence>
<keyword evidence="3 6" id="KW-1133">Transmembrane helix</keyword>
<dbReference type="InterPro" id="IPR011864">
    <property type="entry name" value="Phosphate_PstC"/>
</dbReference>
<dbReference type="PANTHER" id="PTHR42727:SF1">
    <property type="entry name" value="PHOSPHATE TRANSPORT SYSTEM PERMEASE"/>
    <property type="match status" value="1"/>
</dbReference>
<dbReference type="EMBL" id="CAEZYK010000005">
    <property type="protein sequence ID" value="CAB4714180.1"/>
    <property type="molecule type" value="Genomic_DNA"/>
</dbReference>
<keyword evidence="2 6" id="KW-0812">Transmembrane</keyword>